<proteinExistence type="predicted"/>
<dbReference type="STRING" id="572544.Ilyop_1292"/>
<name>E3H9G4_ILYPC</name>
<dbReference type="OrthoDB" id="3732589at2"/>
<dbReference type="HOGENOM" id="CLU_120853_0_0_0"/>
<dbReference type="eggNOG" id="COG4910">
    <property type="taxonomic scope" value="Bacteria"/>
</dbReference>
<dbReference type="EMBL" id="CP002281">
    <property type="protein sequence ID" value="ADO83073.1"/>
    <property type="molecule type" value="Genomic_DNA"/>
</dbReference>
<accession>E3H9G4</accession>
<dbReference type="SUPFAM" id="SSF47148">
    <property type="entry name" value="Diol dehydratase, gamma subunit"/>
    <property type="match status" value="1"/>
</dbReference>
<dbReference type="InterPro" id="IPR003207">
    <property type="entry name" value="Ppandiol/glycerol_DeHydtase_su"/>
</dbReference>
<dbReference type="NCBIfam" id="NF011972">
    <property type="entry name" value="PRK15443.1-3"/>
    <property type="match status" value="1"/>
</dbReference>
<evidence type="ECO:0000313" key="1">
    <source>
        <dbReference type="EMBL" id="ADO83073.1"/>
    </source>
</evidence>
<organism evidence="1 2">
    <name type="scientific">Ilyobacter polytropus (strain ATCC 51220 / DSM 2926 / LMG 16218 / CuHBu1)</name>
    <dbReference type="NCBI Taxonomy" id="572544"/>
    <lineage>
        <taxon>Bacteria</taxon>
        <taxon>Fusobacteriati</taxon>
        <taxon>Fusobacteriota</taxon>
        <taxon>Fusobacteriia</taxon>
        <taxon>Fusobacteriales</taxon>
        <taxon>Fusobacteriaceae</taxon>
        <taxon>Ilyobacter</taxon>
    </lineage>
</organism>
<dbReference type="KEGG" id="ipo:Ilyop_1292"/>
<evidence type="ECO:0000313" key="2">
    <source>
        <dbReference type="Proteomes" id="UP000006875"/>
    </source>
</evidence>
<dbReference type="Proteomes" id="UP000006875">
    <property type="component" value="Chromosome"/>
</dbReference>
<gene>
    <name evidence="1" type="ordered locus">Ilyop_1292</name>
</gene>
<protein>
    <submittedName>
        <fullName evidence="1">Glycerol dehydratase, cobalamin-dependent, gamma subunit</fullName>
        <ecNumber evidence="1">4.2.1.30</ecNumber>
    </submittedName>
</protein>
<dbReference type="InterPro" id="IPR036091">
    <property type="entry name" value="Prodiol/glycerol_DeHase__sf_su"/>
</dbReference>
<dbReference type="AlphaFoldDB" id="E3H9G4"/>
<dbReference type="Gene3D" id="1.10.1510.20">
    <property type="entry name" value="Propanediol/glycerol dehydratase, small subunit"/>
    <property type="match status" value="1"/>
</dbReference>
<dbReference type="RefSeq" id="WP_013387740.1">
    <property type="nucleotide sequence ID" value="NC_014632.1"/>
</dbReference>
<keyword evidence="2" id="KW-1185">Reference proteome</keyword>
<dbReference type="EC" id="4.2.1.30" evidence="1"/>
<dbReference type="PIRSF" id="PIRSF018505">
    <property type="entry name" value="Prpndl_dhdrts_sm"/>
    <property type="match status" value="1"/>
</dbReference>
<keyword evidence="1" id="KW-0456">Lyase</keyword>
<sequence>MNIDVKNINPISDYPLGEKRKEWLKTSTGKTLDEITLENVINGDIKPEDIRISPETLKLQGEIAKKGNRPTITKNFERASEMVAIPDDKILATYNALRPYRSSKEELFEIADELESKYSAVVISAFIKEAAEVYEQRGQLRKD</sequence>
<dbReference type="Pfam" id="PF02287">
    <property type="entry name" value="Dehydratase_SU"/>
    <property type="match status" value="1"/>
</dbReference>
<dbReference type="GO" id="GO:0046405">
    <property type="term" value="F:glycerol dehydratase activity"/>
    <property type="evidence" value="ECO:0007669"/>
    <property type="project" value="UniProtKB-EC"/>
</dbReference>
<reference evidence="1 2" key="1">
    <citation type="journal article" date="2010" name="Stand. Genomic Sci.">
        <title>Complete genome sequence of Ilyobacter polytropus type strain (CuHbu1).</title>
        <authorList>
            <person name="Sikorski J."/>
            <person name="Chertkov O."/>
            <person name="Lapidus A."/>
            <person name="Nolan M."/>
            <person name="Lucas S."/>
            <person name="Del Rio T.G."/>
            <person name="Tice H."/>
            <person name="Cheng J.F."/>
            <person name="Tapia R."/>
            <person name="Han C."/>
            <person name="Goodwin L."/>
            <person name="Pitluck S."/>
            <person name="Liolios K."/>
            <person name="Ivanova N."/>
            <person name="Mavromatis K."/>
            <person name="Mikhailova N."/>
            <person name="Pati A."/>
            <person name="Chen A."/>
            <person name="Palaniappan K."/>
            <person name="Land M."/>
            <person name="Hauser L."/>
            <person name="Chang Y.J."/>
            <person name="Jeffries C.D."/>
            <person name="Brambilla E."/>
            <person name="Yasawong M."/>
            <person name="Rohde M."/>
            <person name="Pukall R."/>
            <person name="Spring S."/>
            <person name="Goker M."/>
            <person name="Woyke T."/>
            <person name="Bristow J."/>
            <person name="Eisen J.A."/>
            <person name="Markowitz V."/>
            <person name="Hugenholtz P."/>
            <person name="Kyrpides N.C."/>
            <person name="Klenk H.P."/>
        </authorList>
    </citation>
    <scope>NUCLEOTIDE SEQUENCE [LARGE SCALE GENOMIC DNA]</scope>
    <source>
        <strain evidence="2">ATCC 51220 / DSM 2926 / LMG 16218 / CuHBu1</strain>
    </source>
</reference>